<dbReference type="Gene3D" id="3.30.70.260">
    <property type="match status" value="1"/>
</dbReference>
<dbReference type="EMBL" id="JBHSGQ010000004">
    <property type="protein sequence ID" value="MFC4725681.1"/>
    <property type="molecule type" value="Genomic_DNA"/>
</dbReference>
<accession>A0ABV9NEJ5</accession>
<dbReference type="Pfam" id="PF13710">
    <property type="entry name" value="ACT_5"/>
    <property type="match status" value="1"/>
</dbReference>
<gene>
    <name evidence="1" type="ORF">ACFPB0_10305</name>
</gene>
<protein>
    <submittedName>
        <fullName evidence="1">ACT domain-containing protein</fullName>
    </submittedName>
</protein>
<evidence type="ECO:0000313" key="1">
    <source>
        <dbReference type="EMBL" id="MFC4725681.1"/>
    </source>
</evidence>
<dbReference type="Proteomes" id="UP001596024">
    <property type="component" value="Unassembled WGS sequence"/>
</dbReference>
<reference evidence="2" key="1">
    <citation type="journal article" date="2019" name="Int. J. Syst. Evol. Microbiol.">
        <title>The Global Catalogue of Microorganisms (GCM) 10K type strain sequencing project: providing services to taxonomists for standard genome sequencing and annotation.</title>
        <authorList>
            <consortium name="The Broad Institute Genomics Platform"/>
            <consortium name="The Broad Institute Genome Sequencing Center for Infectious Disease"/>
            <person name="Wu L."/>
            <person name="Ma J."/>
        </authorList>
    </citation>
    <scope>NUCLEOTIDE SEQUENCE [LARGE SCALE GENOMIC DNA]</scope>
    <source>
        <strain evidence="2">CCUG 62981</strain>
    </source>
</reference>
<comment type="caution">
    <text evidence="1">The sequence shown here is derived from an EMBL/GenBank/DDBJ whole genome shotgun (WGS) entry which is preliminary data.</text>
</comment>
<organism evidence="1 2">
    <name type="scientific">Glycocaulis abyssi</name>
    <dbReference type="NCBI Taxonomy" id="1433403"/>
    <lineage>
        <taxon>Bacteria</taxon>
        <taxon>Pseudomonadati</taxon>
        <taxon>Pseudomonadota</taxon>
        <taxon>Alphaproteobacteria</taxon>
        <taxon>Maricaulales</taxon>
        <taxon>Maricaulaceae</taxon>
        <taxon>Glycocaulis</taxon>
    </lineage>
</organism>
<name>A0ABV9NEJ5_9PROT</name>
<proteinExistence type="predicted"/>
<dbReference type="RefSeq" id="WP_371393210.1">
    <property type="nucleotide sequence ID" value="NZ_CP163421.1"/>
</dbReference>
<dbReference type="InterPro" id="IPR045865">
    <property type="entry name" value="ACT-like_dom_sf"/>
</dbReference>
<evidence type="ECO:0000313" key="2">
    <source>
        <dbReference type="Proteomes" id="UP001596024"/>
    </source>
</evidence>
<keyword evidence="2" id="KW-1185">Reference proteome</keyword>
<sequence length="86" mass="9293">MTTQIDIDFLPAEGAVVRLIGLVERRGYELDAVNYAPATGAHTLSMTVRARPGLRRIETLKAQIARVYGVVSVNEITAAPRLEAAS</sequence>
<dbReference type="SUPFAM" id="SSF55021">
    <property type="entry name" value="ACT-like"/>
    <property type="match status" value="1"/>
</dbReference>